<dbReference type="Proteomes" id="UP000026915">
    <property type="component" value="Chromosome 6"/>
</dbReference>
<evidence type="ECO:0000313" key="3">
    <source>
        <dbReference type="EMBL" id="EOY26233.1"/>
    </source>
</evidence>
<feature type="region of interest" description="Disordered" evidence="1">
    <location>
        <begin position="1"/>
        <end position="24"/>
    </location>
</feature>
<gene>
    <name evidence="3" type="ORF">TCM_027693</name>
</gene>
<dbReference type="EMBL" id="CM001884">
    <property type="protein sequence ID" value="EOY26233.1"/>
    <property type="molecule type" value="Genomic_DNA"/>
</dbReference>
<keyword evidence="4" id="KW-1185">Reference proteome</keyword>
<feature type="domain" description="Transposase MuDR plant" evidence="2">
    <location>
        <begin position="123"/>
        <end position="182"/>
    </location>
</feature>
<protein>
    <recommendedName>
        <fullName evidence="2">Transposase MuDR plant domain-containing protein</fullName>
    </recommendedName>
</protein>
<dbReference type="HOGENOM" id="CLU_1443418_0_0_1"/>
<sequence>MMVVSDDNASDQIEDDVEEDNMADWNDKLQDDCEDDYIGRQDDCSEDDKGQHNDIQDCNHANGSTGHATTVVLKEVQCDDHATTVELEDVEGADPIYDNPITLENNIRSLDDITTEESRSMDDHLYRGKVFPSKVELKQALSMLALKEHFEIKVKKSCYSRLEFGCKEKACKFALRATKLPEGEYWRA</sequence>
<dbReference type="InterPro" id="IPR004332">
    <property type="entry name" value="Transposase_MuDR"/>
</dbReference>
<dbReference type="Gramene" id="EOY26233">
    <property type="protein sequence ID" value="EOY26233"/>
    <property type="gene ID" value="TCM_027693"/>
</dbReference>
<dbReference type="Pfam" id="PF03108">
    <property type="entry name" value="DBD_Tnp_Mut"/>
    <property type="match status" value="1"/>
</dbReference>
<organism evidence="3 4">
    <name type="scientific">Theobroma cacao</name>
    <name type="common">Cacao</name>
    <name type="synonym">Cocoa</name>
    <dbReference type="NCBI Taxonomy" id="3641"/>
    <lineage>
        <taxon>Eukaryota</taxon>
        <taxon>Viridiplantae</taxon>
        <taxon>Streptophyta</taxon>
        <taxon>Embryophyta</taxon>
        <taxon>Tracheophyta</taxon>
        <taxon>Spermatophyta</taxon>
        <taxon>Magnoliopsida</taxon>
        <taxon>eudicotyledons</taxon>
        <taxon>Gunneridae</taxon>
        <taxon>Pentapetalae</taxon>
        <taxon>rosids</taxon>
        <taxon>malvids</taxon>
        <taxon>Malvales</taxon>
        <taxon>Malvaceae</taxon>
        <taxon>Byttnerioideae</taxon>
        <taxon>Theobroma</taxon>
    </lineage>
</organism>
<name>A0A061GA07_THECC</name>
<dbReference type="AlphaFoldDB" id="A0A061GA07"/>
<reference evidence="3 4" key="1">
    <citation type="journal article" date="2013" name="Genome Biol.">
        <title>The genome sequence of the most widely cultivated cacao type and its use to identify candidate genes regulating pod color.</title>
        <authorList>
            <person name="Motamayor J.C."/>
            <person name="Mockaitis K."/>
            <person name="Schmutz J."/>
            <person name="Haiminen N."/>
            <person name="Iii D.L."/>
            <person name="Cornejo O."/>
            <person name="Findley S.D."/>
            <person name="Zheng P."/>
            <person name="Utro F."/>
            <person name="Royaert S."/>
            <person name="Saski C."/>
            <person name="Jenkins J."/>
            <person name="Podicheti R."/>
            <person name="Zhao M."/>
            <person name="Scheffler B.E."/>
            <person name="Stack J.C."/>
            <person name="Feltus F.A."/>
            <person name="Mustiga G.M."/>
            <person name="Amores F."/>
            <person name="Phillips W."/>
            <person name="Marelli J.P."/>
            <person name="May G.D."/>
            <person name="Shapiro H."/>
            <person name="Ma J."/>
            <person name="Bustamante C.D."/>
            <person name="Schnell R.J."/>
            <person name="Main D."/>
            <person name="Gilbert D."/>
            <person name="Parida L."/>
            <person name="Kuhn D.N."/>
        </authorList>
    </citation>
    <scope>NUCLEOTIDE SEQUENCE [LARGE SCALE GENOMIC DNA]</scope>
    <source>
        <strain evidence="4">cv. Matina 1-6</strain>
    </source>
</reference>
<evidence type="ECO:0000256" key="1">
    <source>
        <dbReference type="SAM" id="MobiDB-lite"/>
    </source>
</evidence>
<feature type="compositionally biased region" description="Acidic residues" evidence="1">
    <location>
        <begin position="8"/>
        <end position="22"/>
    </location>
</feature>
<accession>A0A061GA07</accession>
<dbReference type="InParanoid" id="A0A061GA07"/>
<evidence type="ECO:0000259" key="2">
    <source>
        <dbReference type="Pfam" id="PF03108"/>
    </source>
</evidence>
<proteinExistence type="predicted"/>
<evidence type="ECO:0000313" key="4">
    <source>
        <dbReference type="Proteomes" id="UP000026915"/>
    </source>
</evidence>